<keyword evidence="1" id="KW-0963">Cytoplasm</keyword>
<dbReference type="GO" id="GO:0006744">
    <property type="term" value="P:ubiquinone biosynthetic process"/>
    <property type="evidence" value="ECO:0007669"/>
    <property type="project" value="UniProtKB-KW"/>
</dbReference>
<dbReference type="PANTHER" id="PTHR38683">
    <property type="entry name" value="CHORISMATE PYRUVATE-LYASE"/>
    <property type="match status" value="1"/>
</dbReference>
<dbReference type="Proteomes" id="UP000050874">
    <property type="component" value="Unassembled WGS sequence"/>
</dbReference>
<comment type="caution">
    <text evidence="4">The sequence shown here is derived from an EMBL/GenBank/DDBJ whole genome shotgun (WGS) entry which is preliminary data.</text>
</comment>
<proteinExistence type="predicted"/>
<dbReference type="AlphaFoldDB" id="A0A0R2PNQ4"/>
<reference evidence="5" key="1">
    <citation type="submission" date="2015-10" db="EMBL/GenBank/DDBJ databases">
        <title>Metagenome-Assembled Genomes uncover a global brackish microbiome.</title>
        <authorList>
            <person name="Hugerth L.W."/>
            <person name="Larsson J."/>
            <person name="Alneberg J."/>
            <person name="Lindh M.V."/>
            <person name="Legrand C."/>
            <person name="Pinhassi J."/>
            <person name="Andersson A."/>
        </authorList>
    </citation>
    <scope>NUCLEOTIDE SEQUENCE [LARGE SCALE GENOMIC DNA]</scope>
</reference>
<dbReference type="InterPro" id="IPR028978">
    <property type="entry name" value="Chorismate_lyase_/UTRA_dom_sf"/>
</dbReference>
<evidence type="ECO:0000256" key="1">
    <source>
        <dbReference type="ARBA" id="ARBA00022490"/>
    </source>
</evidence>
<keyword evidence="2" id="KW-0831">Ubiquinone biosynthesis</keyword>
<organism evidence="4 5">
    <name type="scientific">SAR86 cluster bacterium BACL1 MAG-120920-bin57</name>
    <dbReference type="NCBI Taxonomy" id="1655571"/>
    <lineage>
        <taxon>Bacteria</taxon>
        <taxon>Pseudomonadati</taxon>
        <taxon>Pseudomonadota</taxon>
        <taxon>Gammaproteobacteria</taxon>
        <taxon>SAR86 cluster</taxon>
    </lineage>
</organism>
<dbReference type="InterPro" id="IPR007440">
    <property type="entry name" value="Chorismate--pyruvate_lyase"/>
</dbReference>
<evidence type="ECO:0000256" key="2">
    <source>
        <dbReference type="ARBA" id="ARBA00022688"/>
    </source>
</evidence>
<dbReference type="SUPFAM" id="SSF64288">
    <property type="entry name" value="Chorismate lyase-like"/>
    <property type="match status" value="1"/>
</dbReference>
<dbReference type="Pfam" id="PF04345">
    <property type="entry name" value="Chor_lyase"/>
    <property type="match status" value="1"/>
</dbReference>
<evidence type="ECO:0008006" key="6">
    <source>
        <dbReference type="Google" id="ProtNLM"/>
    </source>
</evidence>
<keyword evidence="3" id="KW-0456">Lyase</keyword>
<dbReference type="PANTHER" id="PTHR38683:SF1">
    <property type="entry name" value="CHORISMATE PYRUVATE-LYASE"/>
    <property type="match status" value="1"/>
</dbReference>
<evidence type="ECO:0000256" key="3">
    <source>
        <dbReference type="ARBA" id="ARBA00023239"/>
    </source>
</evidence>
<dbReference type="GO" id="GO:0005829">
    <property type="term" value="C:cytosol"/>
    <property type="evidence" value="ECO:0007669"/>
    <property type="project" value="TreeGrafter"/>
</dbReference>
<sequence>MRTKRIGKWLLEPELRMHLNNAEDLSWLLEDGSITQKISGMAIFQLEIIRDQLGLASMNEYWALGLFPQPVRVREVILSGNNQPMVYAKSIIPFSTSSKGYPELEKIGSKPLGDLIFTSDLFIKESRMFAPFIKHGDPSKVWGRRTNYSVQGYPFSIMEVFL</sequence>
<name>A0A0R2PNQ4_9GAMM</name>
<dbReference type="Gene3D" id="3.40.1410.10">
    <property type="entry name" value="Chorismate lyase-like"/>
    <property type="match status" value="1"/>
</dbReference>
<gene>
    <name evidence="4" type="ORF">ABR63_01520</name>
</gene>
<dbReference type="EMBL" id="LIAV01000318">
    <property type="protein sequence ID" value="KRO38619.1"/>
    <property type="molecule type" value="Genomic_DNA"/>
</dbReference>
<protein>
    <recommendedName>
        <fullName evidence="6">Chorismate lyase</fullName>
    </recommendedName>
</protein>
<evidence type="ECO:0000313" key="5">
    <source>
        <dbReference type="Proteomes" id="UP000050874"/>
    </source>
</evidence>
<accession>A0A0R2PNQ4</accession>
<evidence type="ECO:0000313" key="4">
    <source>
        <dbReference type="EMBL" id="KRO38619.1"/>
    </source>
</evidence>
<dbReference type="GO" id="GO:0008813">
    <property type="term" value="F:chorismate lyase activity"/>
    <property type="evidence" value="ECO:0007669"/>
    <property type="project" value="InterPro"/>
</dbReference>